<sequence length="1335" mass="146327">MKQDPQDEFKSYDETSSIQIDTPSLVETPSIQSTTLEKSTFEQASSEASISISSISVNTPSLNIPESMTSASEMLSTPATIDQVCPRSGRSPGAALSILSFKNGGLRPVPPDDNQSSTSSSISLLPDPSPISSSDHKTPRSSLLPHENISVNTIAEENSKSTYSLMSLGDALGGPTGSQHLDEDQFQVGPVSNTEQHLMASKVEDLELELLAARSEADELMLQLEAERQRSEFVSQYLQSVLTTDKASSPILAPSPPLSVEEPLITRIDTEAQTLDNHETVVELNKQEYESFMLIAMKLQDENKGLWEQLSAKDETVTLMTEAIDTLTGDVKHLTDQLSIVGDTNLSLQVALQEKTSIIEKYEIERAQIAQSDSCQQTDNIEHVSKGTSADDLIEPLTSADAEQQTSLPDFDHSKSDEEHVAPEVPDAPLKALAEVEEQISAKQEELAAIVAKIDALGSWYSKEVERLDAIQYVQGEADNLAAISKQEGKQSSLLEIAGSVLPAPSHDGARELRTITKLIEALNFQSYREPSTSNDVSTSVLAYASDVLPRVIDIQRMLRALQKEYHAYLEQLKVNTKTIAALSVDNEALRTANVSLKESIETFKNQADSTELTKEDLIEQRSSPLQPSSTSVKAPITSLLDQLIPFINDELTKKKALNVDALEKTIVAKTQLQFPSDLKPDLSSVMNDFSISADISIAEDTLSQLQDLTEAGDQTIHECTTSKWEDYKALLAIAQAKHHAKQPVTSNIGIVSDQPDYKLHYLRSKLDAFILRHQILKIFSVFRALLKEPGQQFGAEETLCPDDLSKLIDDFKAVSTLKEHILEENKKLIEVLEYKNRRVHELETILLALCQQSLHFFRAYRSVLDMATVSLVKQDSLLMHSDMGAINMILLHAKVCLENSVSNTTKEAIIRAFNEQPHMQVTSSSYVSTINPVTCVSASTESTQALSLPTTGQEPGVTARPLIQADIQHPFLLSHCDPASSQGQLPESTAKHTPLMQAVIEGNYNNITSALINKYAGKQDAAGMTALMHAVVHRRFGLISKLAAAEAGMALPDGRTALFLAIELKYMDVAEELRPYEGIPVARIPAAHGEQKHGRTRKGPQTKRDSFGPANMETGYKGKLTGLTNLMAAAEKNDLVTVWILIPNEGCIQDSKGRTALMYAAYAGNLRVAELLLQFEARMQDTNGCTALMYAVQAGNIEVVKLLASTESRIINNTFSTALMMAARLKSEQIMNILAPLECGIQGYSSSTTRLLPISPRSRRGSINPQNFFTADANGSGVTALMISANVGFKYGVTLLLNEELSLRDRNGYSAYDYAVYGKGDEHMQKEIAYLLRE</sequence>
<feature type="region of interest" description="Disordered" evidence="3">
    <location>
        <begin position="105"/>
        <end position="147"/>
    </location>
</feature>
<gene>
    <name evidence="4" type="ORF">QR46_0063</name>
</gene>
<dbReference type="Pfam" id="PF12796">
    <property type="entry name" value="Ank_2"/>
    <property type="match status" value="3"/>
</dbReference>
<evidence type="ECO:0000256" key="2">
    <source>
        <dbReference type="SAM" id="Coils"/>
    </source>
</evidence>
<evidence type="ECO:0000256" key="1">
    <source>
        <dbReference type="PROSITE-ProRule" id="PRU00023"/>
    </source>
</evidence>
<keyword evidence="1" id="KW-0040">ANK repeat</keyword>
<feature type="region of interest" description="Disordered" evidence="3">
    <location>
        <begin position="1"/>
        <end position="30"/>
    </location>
</feature>
<name>A0A132P0T1_GIAIN</name>
<feature type="region of interest" description="Disordered" evidence="3">
    <location>
        <begin position="1089"/>
        <end position="1112"/>
    </location>
</feature>
<feature type="repeat" description="ANK" evidence="1">
    <location>
        <begin position="1153"/>
        <end position="1185"/>
    </location>
</feature>
<feature type="repeat" description="ANK" evidence="1">
    <location>
        <begin position="1184"/>
        <end position="1204"/>
    </location>
</feature>
<dbReference type="OrthoDB" id="1577640at2759"/>
<dbReference type="InterPro" id="IPR002110">
    <property type="entry name" value="Ankyrin_rpt"/>
</dbReference>
<dbReference type="SMART" id="SM00248">
    <property type="entry name" value="ANK"/>
    <property type="match status" value="7"/>
</dbReference>
<feature type="compositionally biased region" description="Polar residues" evidence="3">
    <location>
        <begin position="621"/>
        <end position="631"/>
    </location>
</feature>
<dbReference type="PROSITE" id="PS50088">
    <property type="entry name" value="ANK_REPEAT"/>
    <property type="match status" value="2"/>
</dbReference>
<feature type="compositionally biased region" description="Polar residues" evidence="3">
    <location>
        <begin position="14"/>
        <end position="30"/>
    </location>
</feature>
<feature type="compositionally biased region" description="Basic and acidic residues" evidence="3">
    <location>
        <begin position="1"/>
        <end position="13"/>
    </location>
</feature>
<evidence type="ECO:0000313" key="5">
    <source>
        <dbReference type="Proteomes" id="UP000070089"/>
    </source>
</evidence>
<dbReference type="InterPro" id="IPR036770">
    <property type="entry name" value="Ankyrin_rpt-contain_sf"/>
</dbReference>
<dbReference type="PROSITE" id="PS50297">
    <property type="entry name" value="ANK_REP_REGION"/>
    <property type="match status" value="2"/>
</dbReference>
<organism evidence="4 5">
    <name type="scientific">Giardia duodenalis assemblage B</name>
    <dbReference type="NCBI Taxonomy" id="1394984"/>
    <lineage>
        <taxon>Eukaryota</taxon>
        <taxon>Metamonada</taxon>
        <taxon>Diplomonadida</taxon>
        <taxon>Hexamitidae</taxon>
        <taxon>Giardiinae</taxon>
        <taxon>Giardia</taxon>
    </lineage>
</organism>
<dbReference type="SUPFAM" id="SSF48403">
    <property type="entry name" value="Ankyrin repeat"/>
    <property type="match status" value="1"/>
</dbReference>
<dbReference type="EMBL" id="JXTI01000001">
    <property type="protein sequence ID" value="KWX15924.1"/>
    <property type="molecule type" value="Genomic_DNA"/>
</dbReference>
<evidence type="ECO:0000313" key="4">
    <source>
        <dbReference type="EMBL" id="KWX15924.1"/>
    </source>
</evidence>
<evidence type="ECO:0000256" key="3">
    <source>
        <dbReference type="SAM" id="MobiDB-lite"/>
    </source>
</evidence>
<feature type="coiled-coil region" evidence="2">
    <location>
        <begin position="203"/>
        <end position="230"/>
    </location>
</feature>
<feature type="compositionally biased region" description="Low complexity" evidence="3">
    <location>
        <begin position="112"/>
        <end position="133"/>
    </location>
</feature>
<dbReference type="Gene3D" id="1.25.40.20">
    <property type="entry name" value="Ankyrin repeat-containing domain"/>
    <property type="match status" value="2"/>
</dbReference>
<keyword evidence="2" id="KW-0175">Coiled coil</keyword>
<dbReference type="PANTHER" id="PTHR24120">
    <property type="entry name" value="GH07239P"/>
    <property type="match status" value="1"/>
</dbReference>
<dbReference type="Proteomes" id="UP000070089">
    <property type="component" value="Unassembled WGS sequence"/>
</dbReference>
<dbReference type="PANTHER" id="PTHR24120:SF4">
    <property type="entry name" value="GH07239P"/>
    <property type="match status" value="1"/>
</dbReference>
<protein>
    <submittedName>
        <fullName evidence="4">Protein 21.1</fullName>
    </submittedName>
</protein>
<proteinExistence type="predicted"/>
<feature type="region of interest" description="Disordered" evidence="3">
    <location>
        <begin position="612"/>
        <end position="631"/>
    </location>
</feature>
<reference evidence="4 5" key="1">
    <citation type="journal article" date="2015" name="Mol. Biochem. Parasitol.">
        <title>Identification of polymorphic genes for use in assemblage B genotyping assays through comparative genomics of multiple assemblage B Giardia duodenalis isolates.</title>
        <authorList>
            <person name="Wielinga C."/>
            <person name="Thompson R.C."/>
            <person name="Monis P."/>
            <person name="Ryan U."/>
        </authorList>
    </citation>
    <scope>NUCLEOTIDE SEQUENCE [LARGE SCALE GENOMIC DNA]</scope>
    <source>
        <strain evidence="4 5">BAH15c1</strain>
    </source>
</reference>
<comment type="caution">
    <text evidence="4">The sequence shown here is derived from an EMBL/GenBank/DDBJ whole genome shotgun (WGS) entry which is preliminary data.</text>
</comment>
<dbReference type="VEuPathDB" id="GiardiaDB:QR46_0063"/>
<accession>A0A132P0T1</accession>